<comment type="caution">
    <text evidence="1">The sequence shown here is derived from an EMBL/GenBank/DDBJ whole genome shotgun (WGS) entry which is preliminary data.</text>
</comment>
<dbReference type="AlphaFoldDB" id="A0A8T1K979"/>
<dbReference type="Proteomes" id="UP000736787">
    <property type="component" value="Unassembled WGS sequence"/>
</dbReference>
<gene>
    <name evidence="1" type="ORF">PC117_g16192</name>
</gene>
<name>A0A8T1K979_9STRA</name>
<sequence length="150" mass="16668">MGFQSEQHAVGLDQLYVTRRRLVRGTVFVPVALQLCWQRISRHHRRQSWSMTQAFASAAIGGSLTQGEFRDSNQLVASSWSDSRQRRLNMRRGIKFLSSARQSGDLEDTAEMQADVPTGSSAASVCTSVFDASTRVLKFALRTKLGTATE</sequence>
<reference evidence="1" key="1">
    <citation type="submission" date="2018-10" db="EMBL/GenBank/DDBJ databases">
        <title>Effector identification in a new, highly contiguous assembly of the strawberry crown rot pathogen Phytophthora cactorum.</title>
        <authorList>
            <person name="Armitage A.D."/>
            <person name="Nellist C.F."/>
            <person name="Bates H."/>
            <person name="Vickerstaff R.J."/>
            <person name="Harrison R.J."/>
        </authorList>
    </citation>
    <scope>NUCLEOTIDE SEQUENCE</scope>
    <source>
        <strain evidence="1">4040</strain>
    </source>
</reference>
<protein>
    <submittedName>
        <fullName evidence="1">Uncharacterized protein</fullName>
    </submittedName>
</protein>
<organism evidence="1 2">
    <name type="scientific">Phytophthora cactorum</name>
    <dbReference type="NCBI Taxonomy" id="29920"/>
    <lineage>
        <taxon>Eukaryota</taxon>
        <taxon>Sar</taxon>
        <taxon>Stramenopiles</taxon>
        <taxon>Oomycota</taxon>
        <taxon>Peronosporomycetes</taxon>
        <taxon>Peronosporales</taxon>
        <taxon>Peronosporaceae</taxon>
        <taxon>Phytophthora</taxon>
    </lineage>
</organism>
<proteinExistence type="predicted"/>
<evidence type="ECO:0000313" key="2">
    <source>
        <dbReference type="Proteomes" id="UP000736787"/>
    </source>
</evidence>
<evidence type="ECO:0000313" key="1">
    <source>
        <dbReference type="EMBL" id="KAG2921560.1"/>
    </source>
</evidence>
<accession>A0A8T1K979</accession>
<dbReference type="EMBL" id="RCMK01000565">
    <property type="protein sequence ID" value="KAG2921560.1"/>
    <property type="molecule type" value="Genomic_DNA"/>
</dbReference>